<evidence type="ECO:0000313" key="2">
    <source>
        <dbReference type="EMBL" id="CAG7820038.1"/>
    </source>
</evidence>
<evidence type="ECO:0000313" key="3">
    <source>
        <dbReference type="Proteomes" id="UP000708208"/>
    </source>
</evidence>
<dbReference type="Proteomes" id="UP000708208">
    <property type="component" value="Unassembled WGS sequence"/>
</dbReference>
<feature type="compositionally biased region" description="Low complexity" evidence="1">
    <location>
        <begin position="55"/>
        <end position="68"/>
    </location>
</feature>
<accession>A0A8J2LCY4</accession>
<feature type="compositionally biased region" description="Basic and acidic residues" evidence="1">
    <location>
        <begin position="85"/>
        <end position="96"/>
    </location>
</feature>
<comment type="caution">
    <text evidence="2">The sequence shown here is derived from an EMBL/GenBank/DDBJ whole genome shotgun (WGS) entry which is preliminary data.</text>
</comment>
<protein>
    <submittedName>
        <fullName evidence="2">Uncharacterized protein</fullName>
    </submittedName>
</protein>
<proteinExistence type="predicted"/>
<name>A0A8J2LCY4_9HEXA</name>
<feature type="compositionally biased region" description="Polar residues" evidence="1">
    <location>
        <begin position="98"/>
        <end position="116"/>
    </location>
</feature>
<reference evidence="2" key="1">
    <citation type="submission" date="2021-06" db="EMBL/GenBank/DDBJ databases">
        <authorList>
            <person name="Hodson N. C."/>
            <person name="Mongue J. A."/>
            <person name="Jaron S. K."/>
        </authorList>
    </citation>
    <scope>NUCLEOTIDE SEQUENCE</scope>
</reference>
<organism evidence="2 3">
    <name type="scientific">Allacma fusca</name>
    <dbReference type="NCBI Taxonomy" id="39272"/>
    <lineage>
        <taxon>Eukaryota</taxon>
        <taxon>Metazoa</taxon>
        <taxon>Ecdysozoa</taxon>
        <taxon>Arthropoda</taxon>
        <taxon>Hexapoda</taxon>
        <taxon>Collembola</taxon>
        <taxon>Symphypleona</taxon>
        <taxon>Sminthuridae</taxon>
        <taxon>Allacma</taxon>
    </lineage>
</organism>
<dbReference type="EMBL" id="CAJVCH010467516">
    <property type="protein sequence ID" value="CAG7820038.1"/>
    <property type="molecule type" value="Genomic_DNA"/>
</dbReference>
<keyword evidence="3" id="KW-1185">Reference proteome</keyword>
<gene>
    <name evidence="2" type="ORF">AFUS01_LOCUS30448</name>
</gene>
<dbReference type="AlphaFoldDB" id="A0A8J2LCY4"/>
<sequence length="134" mass="13897">VFMTAINGQVSGLLSKYLAGANSNQTGSLNGGSHGGELNRRKTEPIIGGRTRLTSSSSNNNDNGGSSNHASTSRGNLLASVAFSKETDSSSLKEAKVNGNSGIRDSRAGSSETSSCQDEDKIDLNENQNGCRVM</sequence>
<evidence type="ECO:0000256" key="1">
    <source>
        <dbReference type="SAM" id="MobiDB-lite"/>
    </source>
</evidence>
<feature type="non-terminal residue" evidence="2">
    <location>
        <position position="1"/>
    </location>
</feature>
<feature type="region of interest" description="Disordered" evidence="1">
    <location>
        <begin position="27"/>
        <end position="134"/>
    </location>
</feature>
<feature type="compositionally biased region" description="Polar residues" evidence="1">
    <location>
        <begin position="125"/>
        <end position="134"/>
    </location>
</feature>